<name>A0A9X7U8I2_SPHYA</name>
<proteinExistence type="predicted"/>
<dbReference type="Gene3D" id="3.40.50.620">
    <property type="entry name" value="HUPs"/>
    <property type="match status" value="1"/>
</dbReference>
<dbReference type="Proteomes" id="UP000515377">
    <property type="component" value="Chromosome"/>
</dbReference>
<sequence length="322" mass="36866">MTEIIRTTLAAANDDTCHADLIGVPVVAAWGMGVDSTAMIIEWVARGLPLSVVLTADTGVEREETYAYLPIFQRWMDRHHVEHHIVRYVPRRFKHWPPYFSLLENCLTNATLPSISFGRHSCSQKWKIQPQDQWVAGWLPAQAIWARGGRVVMLIGYDSSPADSRRYAHREGHVSDVYDYRYPLREWGWDREACITRIRAEGLPIPIKSACWLCLAQKSAELMTLPPWCLRLIVLVEARAAPRLQTVEGLWRKSTRERPGSMTRFIRDRSLLPACEIDAIIAGAPVDLIDFQRVAAQIPLDERPTMRDWIERFNEGVERLAA</sequence>
<protein>
    <recommendedName>
        <fullName evidence="3">Phosphoadenosine phosphosulphate reductase domain-containing protein</fullName>
    </recommendedName>
</protein>
<evidence type="ECO:0000313" key="1">
    <source>
        <dbReference type="EMBL" id="QNG43849.1"/>
    </source>
</evidence>
<gene>
    <name evidence="1" type="ORF">H3V42_18190</name>
</gene>
<evidence type="ECO:0000313" key="2">
    <source>
        <dbReference type="Proteomes" id="UP000515377"/>
    </source>
</evidence>
<organism evidence="1 2">
    <name type="scientific">Sphingobium yanoikuyae</name>
    <name type="common">Sphingomonas yanoikuyae</name>
    <dbReference type="NCBI Taxonomy" id="13690"/>
    <lineage>
        <taxon>Bacteria</taxon>
        <taxon>Pseudomonadati</taxon>
        <taxon>Pseudomonadota</taxon>
        <taxon>Alphaproteobacteria</taxon>
        <taxon>Sphingomonadales</taxon>
        <taxon>Sphingomonadaceae</taxon>
        <taxon>Sphingobium</taxon>
    </lineage>
</organism>
<dbReference type="InterPro" id="IPR014729">
    <property type="entry name" value="Rossmann-like_a/b/a_fold"/>
</dbReference>
<dbReference type="SUPFAM" id="SSF52402">
    <property type="entry name" value="Adenine nucleotide alpha hydrolases-like"/>
    <property type="match status" value="1"/>
</dbReference>
<evidence type="ECO:0008006" key="3">
    <source>
        <dbReference type="Google" id="ProtNLM"/>
    </source>
</evidence>
<dbReference type="AlphaFoldDB" id="A0A9X7U8I2"/>
<dbReference type="EMBL" id="CP060122">
    <property type="protein sequence ID" value="QNG43849.1"/>
    <property type="molecule type" value="Genomic_DNA"/>
</dbReference>
<reference evidence="1 2" key="1">
    <citation type="submission" date="2020-07" db="EMBL/GenBank/DDBJ databases">
        <title>Whole genome sequence of Sphingobium yanoikuyae A3.</title>
        <authorList>
            <person name="Han S.-S."/>
        </authorList>
    </citation>
    <scope>NUCLEOTIDE SEQUENCE [LARGE SCALE GENOMIC DNA]</scope>
    <source>
        <strain evidence="1 2">A3</strain>
    </source>
</reference>
<accession>A0A9X7U8I2</accession>